<accession>A0AA38NZN4</accession>
<protein>
    <submittedName>
        <fullName evidence="1">Uncharacterized protein</fullName>
    </submittedName>
</protein>
<dbReference type="Proteomes" id="UP001163846">
    <property type="component" value="Unassembled WGS sequence"/>
</dbReference>
<dbReference type="EMBL" id="MU806694">
    <property type="protein sequence ID" value="KAJ3833451.1"/>
    <property type="molecule type" value="Genomic_DNA"/>
</dbReference>
<sequence length="214" mass="23943">MSDIEGSSAAGESDPAHTSSTVMIVSSSIFTNKDPQDTNEGNEHDDDLSNIRFLQLSNIRFLQLSNIRFYILVSNQSVDPIEYRGVSYSLSILFIAGQADGSGSGESDNEDHQRRSSPRWTTILKSALDRAKAEKYDLLAKSQTQVEVSNEVLEELDVIGEEKIELTEKEVTKKHLPLAGVPQWIPIFRWSRVLCFLPSICVTRSTTVTHPDWL</sequence>
<organism evidence="1 2">
    <name type="scientific">Lentinula raphanica</name>
    <dbReference type="NCBI Taxonomy" id="153919"/>
    <lineage>
        <taxon>Eukaryota</taxon>
        <taxon>Fungi</taxon>
        <taxon>Dikarya</taxon>
        <taxon>Basidiomycota</taxon>
        <taxon>Agaricomycotina</taxon>
        <taxon>Agaricomycetes</taxon>
        <taxon>Agaricomycetidae</taxon>
        <taxon>Agaricales</taxon>
        <taxon>Marasmiineae</taxon>
        <taxon>Omphalotaceae</taxon>
        <taxon>Lentinula</taxon>
    </lineage>
</organism>
<comment type="caution">
    <text evidence="1">The sequence shown here is derived from an EMBL/GenBank/DDBJ whole genome shotgun (WGS) entry which is preliminary data.</text>
</comment>
<keyword evidence="2" id="KW-1185">Reference proteome</keyword>
<evidence type="ECO:0000313" key="2">
    <source>
        <dbReference type="Proteomes" id="UP001163846"/>
    </source>
</evidence>
<dbReference type="AlphaFoldDB" id="A0AA38NZN4"/>
<reference evidence="1" key="1">
    <citation type="submission" date="2022-08" db="EMBL/GenBank/DDBJ databases">
        <authorList>
            <consortium name="DOE Joint Genome Institute"/>
            <person name="Min B."/>
            <person name="Riley R."/>
            <person name="Sierra-Patev S."/>
            <person name="Naranjo-Ortiz M."/>
            <person name="Looney B."/>
            <person name="Konkel Z."/>
            <person name="Slot J.C."/>
            <person name="Sakamoto Y."/>
            <person name="Steenwyk J.L."/>
            <person name="Rokas A."/>
            <person name="Carro J."/>
            <person name="Camarero S."/>
            <person name="Ferreira P."/>
            <person name="Molpeceres G."/>
            <person name="Ruiz-Duenas F.J."/>
            <person name="Serrano A."/>
            <person name="Henrissat B."/>
            <person name="Drula E."/>
            <person name="Hughes K.W."/>
            <person name="Mata J.L."/>
            <person name="Ishikawa N.K."/>
            <person name="Vargas-Isla R."/>
            <person name="Ushijima S."/>
            <person name="Smith C.A."/>
            <person name="Ahrendt S."/>
            <person name="Andreopoulos W."/>
            <person name="He G."/>
            <person name="Labutti K."/>
            <person name="Lipzen A."/>
            <person name="Ng V."/>
            <person name="Sandor L."/>
            <person name="Barry K."/>
            <person name="Martinez A.T."/>
            <person name="Xiao Y."/>
            <person name="Gibbons J.G."/>
            <person name="Terashima K."/>
            <person name="Hibbett D.S."/>
            <person name="Grigoriev I.V."/>
        </authorList>
    </citation>
    <scope>NUCLEOTIDE SEQUENCE</scope>
    <source>
        <strain evidence="1">TFB9207</strain>
    </source>
</reference>
<proteinExistence type="predicted"/>
<name>A0AA38NZN4_9AGAR</name>
<gene>
    <name evidence="1" type="ORF">F5878DRAFT_645934</name>
</gene>
<evidence type="ECO:0000313" key="1">
    <source>
        <dbReference type="EMBL" id="KAJ3833451.1"/>
    </source>
</evidence>